<dbReference type="OrthoDB" id="369398at2"/>
<dbReference type="EMBL" id="MQMF01000001">
    <property type="protein sequence ID" value="OOE14348.1"/>
    <property type="molecule type" value="Genomic_DNA"/>
</dbReference>
<dbReference type="Proteomes" id="UP000188597">
    <property type="component" value="Unassembled WGS sequence"/>
</dbReference>
<dbReference type="Pfam" id="PF00874">
    <property type="entry name" value="PRD"/>
    <property type="match status" value="1"/>
</dbReference>
<evidence type="ECO:0000256" key="2">
    <source>
        <dbReference type="ARBA" id="ARBA00022448"/>
    </source>
</evidence>
<dbReference type="GO" id="GO:0008982">
    <property type="term" value="F:protein-N(PI)-phosphohistidine-sugar phosphotransferase activity"/>
    <property type="evidence" value="ECO:0007669"/>
    <property type="project" value="InterPro"/>
</dbReference>
<dbReference type="PANTHER" id="PTHR36203">
    <property type="entry name" value="ASCORBATE-SPECIFIC PTS SYSTEM EIIA COMPONENT"/>
    <property type="match status" value="1"/>
</dbReference>
<evidence type="ECO:0000256" key="10">
    <source>
        <dbReference type="ARBA" id="ARBA00042072"/>
    </source>
</evidence>
<evidence type="ECO:0000256" key="1">
    <source>
        <dbReference type="ARBA" id="ARBA00004496"/>
    </source>
</evidence>
<reference evidence="14 15" key="1">
    <citation type="submission" date="2016-11" db="EMBL/GenBank/DDBJ databases">
        <authorList>
            <person name="Jaros S."/>
            <person name="Januszkiewicz K."/>
            <person name="Wedrychowicz H."/>
        </authorList>
    </citation>
    <scope>NUCLEOTIDE SEQUENCE [LARGE SCALE GENOMIC DNA]</scope>
    <source>
        <strain evidence="14 15">Con a/3</strain>
    </source>
</reference>
<dbReference type="GO" id="GO:0009401">
    <property type="term" value="P:phosphoenolpyruvate-dependent sugar phosphotransferase system"/>
    <property type="evidence" value="ECO:0007669"/>
    <property type="project" value="UniProtKB-KW"/>
</dbReference>
<evidence type="ECO:0000256" key="4">
    <source>
        <dbReference type="ARBA" id="ARBA00022553"/>
    </source>
</evidence>
<name>A0A1V3GC29_9BACL</name>
<dbReference type="Gene3D" id="1.10.1790.10">
    <property type="entry name" value="PRD domain"/>
    <property type="match status" value="1"/>
</dbReference>
<dbReference type="InterPro" id="IPR011608">
    <property type="entry name" value="PRD"/>
</dbReference>
<feature type="domain" description="PTS EIIA type-2" evidence="11">
    <location>
        <begin position="542"/>
        <end position="683"/>
    </location>
</feature>
<feature type="domain" description="PRD" evidence="13">
    <location>
        <begin position="288"/>
        <end position="395"/>
    </location>
</feature>
<evidence type="ECO:0000256" key="7">
    <source>
        <dbReference type="ARBA" id="ARBA00022777"/>
    </source>
</evidence>
<dbReference type="InterPro" id="IPR036095">
    <property type="entry name" value="PTS_EIIB-like_sf"/>
</dbReference>
<feature type="domain" description="PTS EIIB type-2" evidence="12">
    <location>
        <begin position="400"/>
        <end position="487"/>
    </location>
</feature>
<dbReference type="InterPro" id="IPR016152">
    <property type="entry name" value="PTrfase/Anion_transptr"/>
</dbReference>
<keyword evidence="7" id="KW-0418">Kinase</keyword>
<comment type="function">
    <text evidence="8">The phosphoenolpyruvate-dependent sugar phosphotransferase system (sugar PTS), a major carbohydrate active transport system, catalyzes the phosphorylation of incoming sugar substrates concomitantly with their translocation across the cell membrane. The enzyme II UlaABC PTS system is involved in ascorbate transport.</text>
</comment>
<sequence length="689" mass="79721">MLLDERSTILLKLLQRSSHLKMNELIAQTGLTRRQLQYGIGKTNDWLESQGYLPIGYDQNAGYYLPDKVRVESLDIKLTKRTYVFSEEDRQTVFYLILLLSQELLSVYHFQSISGVSRNTVLKDLQRLKEVAQKSRLKIKYSKQNGYLIEGDSNQKRYVVEQLIRDVLNSGNVPLITQCVWGEHEERIQQIHKQLIALESKLGITFSDERLQELVYLFLSTDQLIDKGEAIHSINHWEQLASTKEYRFVEEMTQSNTFRSVWSQWEKLYATVHLMSMNRTKDASPLQENNENLQDLLQKIVQEFERLAFVHLHDKEQLYDQLLVHFKPAYYRMQYRVTLINTMTKRIQRVYPELYHVTKKSLAPIENVIGYPIPEDEIAYFTIHFGGWLRKQGTTLDERKRAIVVCPNGIGISNILVYTLRELFPDLLFLDVLSVRDAADYPLSYDLVFSTVHLRTEALLFVVPPILEVQDKHKLRQQVMQRLYGYTLQNLDVDSLINIIAQYTTIHHQSDLEKALQTHMYTYAQKNKKLQFGEEEKPVLEELLTTQTIQLTAKVTDWKEGIRTASKPLLELGTIEEGYVEAMIESIEVNGPYVVITPGVAIPHARPEEGVRSLSMSLLKLDEAVDFAPDKPVRLIIVLAAADSESHLRALVQLTTLLGEPANIEDILQSTDKSVLLNYVQKYSKEETK</sequence>
<dbReference type="InterPro" id="IPR036634">
    <property type="entry name" value="PRD_sf"/>
</dbReference>
<gene>
    <name evidence="14" type="ORF">UN64_03875</name>
</gene>
<dbReference type="InterPro" id="IPR002178">
    <property type="entry name" value="PTS_EIIA_type-2_dom"/>
</dbReference>
<evidence type="ECO:0000256" key="5">
    <source>
        <dbReference type="ARBA" id="ARBA00022679"/>
    </source>
</evidence>
<evidence type="ECO:0000259" key="13">
    <source>
        <dbReference type="PROSITE" id="PS51372"/>
    </source>
</evidence>
<evidence type="ECO:0000256" key="9">
    <source>
        <dbReference type="ARBA" id="ARBA00041175"/>
    </source>
</evidence>
<dbReference type="AlphaFoldDB" id="A0A1V3GC29"/>
<dbReference type="PROSITE" id="PS51094">
    <property type="entry name" value="PTS_EIIA_TYPE_2"/>
    <property type="match status" value="1"/>
</dbReference>
<evidence type="ECO:0000313" key="15">
    <source>
        <dbReference type="Proteomes" id="UP000188597"/>
    </source>
</evidence>
<comment type="subcellular location">
    <subcellularLocation>
        <location evidence="1">Cytoplasm</location>
    </subcellularLocation>
</comment>
<dbReference type="GO" id="GO:0006355">
    <property type="term" value="P:regulation of DNA-templated transcription"/>
    <property type="evidence" value="ECO:0007669"/>
    <property type="project" value="InterPro"/>
</dbReference>
<keyword evidence="5" id="KW-0808">Transferase</keyword>
<organism evidence="14 15">
    <name type="scientific">Fictibacillus arsenicus</name>
    <dbReference type="NCBI Taxonomy" id="255247"/>
    <lineage>
        <taxon>Bacteria</taxon>
        <taxon>Bacillati</taxon>
        <taxon>Bacillota</taxon>
        <taxon>Bacilli</taxon>
        <taxon>Bacillales</taxon>
        <taxon>Fictibacillaceae</taxon>
        <taxon>Fictibacillus</taxon>
    </lineage>
</organism>
<dbReference type="InterPro" id="IPR013011">
    <property type="entry name" value="PTS_EIIB_2"/>
</dbReference>
<keyword evidence="4" id="KW-0597">Phosphoprotein</keyword>
<comment type="caution">
    <text evidence="14">The sequence shown here is derived from an EMBL/GenBank/DDBJ whole genome shotgun (WGS) entry which is preliminary data.</text>
</comment>
<keyword evidence="6" id="KW-0598">Phosphotransferase system</keyword>
<proteinExistence type="predicted"/>
<dbReference type="SUPFAM" id="SSF55804">
    <property type="entry name" value="Phoshotransferase/anion transport protein"/>
    <property type="match status" value="1"/>
</dbReference>
<evidence type="ECO:0000256" key="8">
    <source>
        <dbReference type="ARBA" id="ARBA00037387"/>
    </source>
</evidence>
<dbReference type="GO" id="GO:0016301">
    <property type="term" value="F:kinase activity"/>
    <property type="evidence" value="ECO:0007669"/>
    <property type="project" value="UniProtKB-KW"/>
</dbReference>
<dbReference type="PROSITE" id="PS51099">
    <property type="entry name" value="PTS_EIIB_TYPE_2"/>
    <property type="match status" value="1"/>
</dbReference>
<keyword evidence="2" id="KW-0813">Transport</keyword>
<keyword evidence="3" id="KW-0963">Cytoplasm</keyword>
<dbReference type="GO" id="GO:0005737">
    <property type="term" value="C:cytoplasm"/>
    <property type="evidence" value="ECO:0007669"/>
    <property type="project" value="UniProtKB-SubCell"/>
</dbReference>
<dbReference type="InterPro" id="IPR051351">
    <property type="entry name" value="Ascorbate-PTS_EIIA_comp"/>
</dbReference>
<dbReference type="CDD" id="cd00211">
    <property type="entry name" value="PTS_IIA_fru"/>
    <property type="match status" value="1"/>
</dbReference>
<accession>A0A1V3GC29</accession>
<protein>
    <recommendedName>
        <fullName evidence="9">Ascorbate-specific PTS system EIIA component</fullName>
    </recommendedName>
    <alternativeName>
        <fullName evidence="10">Ascorbate-specific phosphotransferase enzyme IIA component</fullName>
    </alternativeName>
</protein>
<dbReference type="PANTHER" id="PTHR36203:SF1">
    <property type="entry name" value="ASCORBATE-SPECIFIC PTS SYSTEM EIIA COMPONENT"/>
    <property type="match status" value="1"/>
</dbReference>
<dbReference type="SUPFAM" id="SSF52794">
    <property type="entry name" value="PTS system IIB component-like"/>
    <property type="match status" value="1"/>
</dbReference>
<dbReference type="PROSITE" id="PS51372">
    <property type="entry name" value="PRD_2"/>
    <property type="match status" value="1"/>
</dbReference>
<evidence type="ECO:0000259" key="11">
    <source>
        <dbReference type="PROSITE" id="PS51094"/>
    </source>
</evidence>
<dbReference type="CDD" id="cd05568">
    <property type="entry name" value="PTS_IIB_bgl_like"/>
    <property type="match status" value="1"/>
</dbReference>
<evidence type="ECO:0000256" key="6">
    <source>
        <dbReference type="ARBA" id="ARBA00022683"/>
    </source>
</evidence>
<evidence type="ECO:0000313" key="14">
    <source>
        <dbReference type="EMBL" id="OOE14348.1"/>
    </source>
</evidence>
<dbReference type="SUPFAM" id="SSF63520">
    <property type="entry name" value="PTS-regulatory domain, PRD"/>
    <property type="match status" value="1"/>
</dbReference>
<dbReference type="Gene3D" id="3.40.930.10">
    <property type="entry name" value="Mannitol-specific EII, Chain A"/>
    <property type="match status" value="1"/>
</dbReference>
<dbReference type="RefSeq" id="WP_077359885.1">
    <property type="nucleotide sequence ID" value="NZ_MQMF01000001.1"/>
</dbReference>
<evidence type="ECO:0000259" key="12">
    <source>
        <dbReference type="PROSITE" id="PS51099"/>
    </source>
</evidence>
<evidence type="ECO:0000256" key="3">
    <source>
        <dbReference type="ARBA" id="ARBA00022490"/>
    </source>
</evidence>
<dbReference type="Pfam" id="PF00359">
    <property type="entry name" value="PTS_EIIA_2"/>
    <property type="match status" value="1"/>
</dbReference>